<dbReference type="InterPro" id="IPR009003">
    <property type="entry name" value="Peptidase_S1_PA"/>
</dbReference>
<organism evidence="9 10">
    <name type="scientific">Pelobates cultripes</name>
    <name type="common">Western spadefoot toad</name>
    <dbReference type="NCBI Taxonomy" id="61616"/>
    <lineage>
        <taxon>Eukaryota</taxon>
        <taxon>Metazoa</taxon>
        <taxon>Chordata</taxon>
        <taxon>Craniata</taxon>
        <taxon>Vertebrata</taxon>
        <taxon>Euteleostomi</taxon>
        <taxon>Amphibia</taxon>
        <taxon>Batrachia</taxon>
        <taxon>Anura</taxon>
        <taxon>Pelobatoidea</taxon>
        <taxon>Pelobatidae</taxon>
        <taxon>Pelobates</taxon>
    </lineage>
</organism>
<sequence length="359" mass="40719">HTDRQTLNLRDPTMMIPRISSLIFLSWVLTSVTAYHTEVIPQKILRLMPSHFTAINTPELSTVCTEECVLRESLSDPLDSSQQLDYETTFSNGSRTLTTLSIQVESRGAQQTEKKGNPLRTRRQVYGPDVRFSIRSRRFLREFPFAAAVRVSTGCTGVLITERHILTAAHCVHDGQDYVKGARKLRVGFLHPGDRPFLRWVRVKSIKVPRGWIGSPAELSMDYDYALLEVRRTQPHPHMSLAASPPLPDLAGGRVHFSGYDSDRPGELVYRSCRVEQQTAHLLYQHCDARPGASGSGVYGRVLHKGYWRRKVIGVFSGHQWVEVSGEPRDYNVAVRLTPLKYAQICYWIRDANFSCPND</sequence>
<comment type="similarity">
    <text evidence="2 7">Belongs to the peptidase S1B family.</text>
</comment>
<dbReference type="PANTHER" id="PTHR15462:SF9">
    <property type="entry name" value="SERINE PROTEASE"/>
    <property type="match status" value="1"/>
</dbReference>
<dbReference type="AlphaFoldDB" id="A0AAD1WP03"/>
<keyword evidence="3 7" id="KW-0645">Protease</keyword>
<keyword evidence="4" id="KW-0732">Signal</keyword>
<dbReference type="EMBL" id="OW240920">
    <property type="protein sequence ID" value="CAH2315740.1"/>
    <property type="molecule type" value="Genomic_DNA"/>
</dbReference>
<protein>
    <recommendedName>
        <fullName evidence="7">Serine protease</fullName>
        <ecNumber evidence="7">3.4.21.-</ecNumber>
    </recommendedName>
</protein>
<dbReference type="Gene3D" id="2.40.10.10">
    <property type="entry name" value="Trypsin-like serine proteases"/>
    <property type="match status" value="2"/>
</dbReference>
<evidence type="ECO:0000256" key="1">
    <source>
        <dbReference type="ARBA" id="ARBA00007664"/>
    </source>
</evidence>
<dbReference type="PROSITE" id="PS00134">
    <property type="entry name" value="TRYPSIN_HIS"/>
    <property type="match status" value="1"/>
</dbReference>
<evidence type="ECO:0000256" key="4">
    <source>
        <dbReference type="ARBA" id="ARBA00022729"/>
    </source>
</evidence>
<dbReference type="InterPro" id="IPR043504">
    <property type="entry name" value="Peptidase_S1_PA_chymotrypsin"/>
</dbReference>
<evidence type="ECO:0000256" key="7">
    <source>
        <dbReference type="RuleBase" id="RU004296"/>
    </source>
</evidence>
<proteinExistence type="inferred from homology"/>
<gene>
    <name evidence="9" type="ORF">PECUL_23A043899</name>
</gene>
<evidence type="ECO:0000256" key="3">
    <source>
        <dbReference type="ARBA" id="ARBA00022670"/>
    </source>
</evidence>
<evidence type="ECO:0000256" key="2">
    <source>
        <dbReference type="ARBA" id="ARBA00008764"/>
    </source>
</evidence>
<dbReference type="SMART" id="SM00020">
    <property type="entry name" value="Tryp_SPc"/>
    <property type="match status" value="1"/>
</dbReference>
<evidence type="ECO:0000259" key="8">
    <source>
        <dbReference type="SMART" id="SM00020"/>
    </source>
</evidence>
<evidence type="ECO:0000256" key="5">
    <source>
        <dbReference type="ARBA" id="ARBA00022801"/>
    </source>
</evidence>
<dbReference type="InterPro" id="IPR008256">
    <property type="entry name" value="Peptidase_S1B"/>
</dbReference>
<keyword evidence="6 7" id="KW-0720">Serine protease</keyword>
<name>A0AAD1WP03_PELCU</name>
<keyword evidence="10" id="KW-1185">Reference proteome</keyword>
<dbReference type="GO" id="GO:0006508">
    <property type="term" value="P:proteolysis"/>
    <property type="evidence" value="ECO:0007669"/>
    <property type="project" value="UniProtKB-KW"/>
</dbReference>
<dbReference type="InterPro" id="IPR001254">
    <property type="entry name" value="Trypsin_dom"/>
</dbReference>
<dbReference type="GO" id="GO:0004252">
    <property type="term" value="F:serine-type endopeptidase activity"/>
    <property type="evidence" value="ECO:0007669"/>
    <property type="project" value="InterPro"/>
</dbReference>
<dbReference type="EC" id="3.4.21.-" evidence="7"/>
<dbReference type="PANTHER" id="PTHR15462">
    <property type="entry name" value="SERINE PROTEASE"/>
    <property type="match status" value="1"/>
</dbReference>
<dbReference type="Pfam" id="PF00089">
    <property type="entry name" value="Trypsin"/>
    <property type="match status" value="1"/>
</dbReference>
<evidence type="ECO:0000313" key="9">
    <source>
        <dbReference type="EMBL" id="CAH2315740.1"/>
    </source>
</evidence>
<reference evidence="9" key="1">
    <citation type="submission" date="2022-03" db="EMBL/GenBank/DDBJ databases">
        <authorList>
            <person name="Alioto T."/>
            <person name="Alioto T."/>
            <person name="Gomez Garrido J."/>
        </authorList>
    </citation>
    <scope>NUCLEOTIDE SEQUENCE</scope>
</reference>
<keyword evidence="5 7" id="KW-0378">Hydrolase</keyword>
<dbReference type="SUPFAM" id="SSF50494">
    <property type="entry name" value="Trypsin-like serine proteases"/>
    <property type="match status" value="1"/>
</dbReference>
<dbReference type="InterPro" id="IPR050966">
    <property type="entry name" value="Glutamyl_endopeptidase"/>
</dbReference>
<evidence type="ECO:0000313" key="10">
    <source>
        <dbReference type="Proteomes" id="UP001295444"/>
    </source>
</evidence>
<feature type="non-terminal residue" evidence="9">
    <location>
        <position position="1"/>
    </location>
</feature>
<feature type="domain" description="Peptidase S1" evidence="8">
    <location>
        <begin position="133"/>
        <end position="349"/>
    </location>
</feature>
<comment type="similarity">
    <text evidence="1">Belongs to the peptidase S1 family.</text>
</comment>
<dbReference type="Proteomes" id="UP001295444">
    <property type="component" value="Chromosome 09"/>
</dbReference>
<dbReference type="InterPro" id="IPR018114">
    <property type="entry name" value="TRYPSIN_HIS"/>
</dbReference>
<evidence type="ECO:0000256" key="6">
    <source>
        <dbReference type="ARBA" id="ARBA00022825"/>
    </source>
</evidence>
<dbReference type="PRINTS" id="PR00839">
    <property type="entry name" value="V8PROTEASE"/>
</dbReference>
<accession>A0AAD1WP03</accession>